<evidence type="ECO:0000256" key="3">
    <source>
        <dbReference type="ARBA" id="ARBA00022448"/>
    </source>
</evidence>
<dbReference type="InterPro" id="IPR027469">
    <property type="entry name" value="Cation_efflux_TMD_sf"/>
</dbReference>
<evidence type="ECO:0000256" key="6">
    <source>
        <dbReference type="ARBA" id="ARBA00023136"/>
    </source>
</evidence>
<evidence type="ECO:0000259" key="9">
    <source>
        <dbReference type="Pfam" id="PF16916"/>
    </source>
</evidence>
<feature type="transmembrane region" description="Helical" evidence="7">
    <location>
        <begin position="198"/>
        <end position="216"/>
    </location>
</feature>
<dbReference type="Pfam" id="PF01545">
    <property type="entry name" value="Cation_efflux"/>
    <property type="match status" value="1"/>
</dbReference>
<comment type="similarity">
    <text evidence="2">Belongs to the cation diffusion facilitator (CDF) transporter (TC 2.A.4) family.</text>
</comment>
<evidence type="ECO:0000256" key="5">
    <source>
        <dbReference type="ARBA" id="ARBA00022989"/>
    </source>
</evidence>
<gene>
    <name evidence="10" type="ORF">H8R91_09455</name>
</gene>
<evidence type="ECO:0000259" key="8">
    <source>
        <dbReference type="Pfam" id="PF01545"/>
    </source>
</evidence>
<dbReference type="Gene3D" id="3.30.70.1350">
    <property type="entry name" value="Cation efflux protein, cytoplasmic domain"/>
    <property type="match status" value="1"/>
</dbReference>
<dbReference type="Pfam" id="PF16916">
    <property type="entry name" value="ZT_dimer"/>
    <property type="match status" value="1"/>
</dbReference>
<comment type="subcellular location">
    <subcellularLocation>
        <location evidence="1">Membrane</location>
        <topology evidence="1">Multi-pass membrane protein</topology>
    </subcellularLocation>
</comment>
<dbReference type="InterPro" id="IPR027470">
    <property type="entry name" value="Cation_efflux_CTD"/>
</dbReference>
<evidence type="ECO:0000313" key="11">
    <source>
        <dbReference type="Proteomes" id="UP000636755"/>
    </source>
</evidence>
<evidence type="ECO:0000256" key="7">
    <source>
        <dbReference type="SAM" id="Phobius"/>
    </source>
</evidence>
<dbReference type="RefSeq" id="WP_186935800.1">
    <property type="nucleotide sequence ID" value="NZ_JACOPS010000004.1"/>
</dbReference>
<keyword evidence="3" id="KW-0813">Transport</keyword>
<dbReference type="EMBL" id="JACOPS010000004">
    <property type="protein sequence ID" value="MBC5728735.1"/>
    <property type="molecule type" value="Genomic_DNA"/>
</dbReference>
<proteinExistence type="inferred from homology"/>
<dbReference type="NCBIfam" id="TIGR01297">
    <property type="entry name" value="CDF"/>
    <property type="match status" value="1"/>
</dbReference>
<dbReference type="PANTHER" id="PTHR43840:SF15">
    <property type="entry name" value="MITOCHONDRIAL METAL TRANSPORTER 1-RELATED"/>
    <property type="match status" value="1"/>
</dbReference>
<feature type="domain" description="Cation efflux protein transmembrane" evidence="8">
    <location>
        <begin position="32"/>
        <end position="224"/>
    </location>
</feature>
<accession>A0ABR7HML7</accession>
<dbReference type="Gene3D" id="1.20.1510.10">
    <property type="entry name" value="Cation efflux protein transmembrane domain"/>
    <property type="match status" value="1"/>
</dbReference>
<protein>
    <submittedName>
        <fullName evidence="10">Cation transporter</fullName>
    </submittedName>
</protein>
<sequence>MLDLVLSKFIKNYDDIKNPQVRSACGNFSGVVGIILNLILFSAKLLSGILTASISVTADAFNNLSDAGSSVVTFLGFKLANRPADEEHPYGHGRYEYVAGLGISCAIILVGVELLKSSIEKIINPEESTAITLLSVCILIGSICVKLWMFFFNRAMSKKISSSALKATAMDSLTDCIATSVVLIGLGISAVTGVNIDGWLGCAVAGFILYTGISTFKESLSPLLGNTPDPEFIDEIREIVLSTELITGIHDLLIHDYGPGRCIISFHAEVPYDVDILKAHDVIDRLERKIQEKYNCVVTIHMDPIAVSDEYTIELKEKINESLDSIDSALSLHDFRIVKGEEHQRVLFDLVVPPECKLKETDALNAVKEKIAQIDEKLIPIIHIDKICLECGGNIKL</sequence>
<feature type="transmembrane region" description="Helical" evidence="7">
    <location>
        <begin position="131"/>
        <end position="152"/>
    </location>
</feature>
<keyword evidence="4 7" id="KW-0812">Transmembrane</keyword>
<dbReference type="PANTHER" id="PTHR43840">
    <property type="entry name" value="MITOCHONDRIAL METAL TRANSPORTER 1-RELATED"/>
    <property type="match status" value="1"/>
</dbReference>
<dbReference type="InterPro" id="IPR036837">
    <property type="entry name" value="Cation_efflux_CTD_sf"/>
</dbReference>
<dbReference type="InterPro" id="IPR002524">
    <property type="entry name" value="Cation_efflux"/>
</dbReference>
<organism evidence="10 11">
    <name type="scientific">Ruminococcus intestinalis</name>
    <dbReference type="NCBI Taxonomy" id="2763066"/>
    <lineage>
        <taxon>Bacteria</taxon>
        <taxon>Bacillati</taxon>
        <taxon>Bacillota</taxon>
        <taxon>Clostridia</taxon>
        <taxon>Eubacteriales</taxon>
        <taxon>Oscillospiraceae</taxon>
        <taxon>Ruminococcus</taxon>
    </lineage>
</organism>
<evidence type="ECO:0000313" key="10">
    <source>
        <dbReference type="EMBL" id="MBC5728735.1"/>
    </source>
</evidence>
<keyword evidence="6 7" id="KW-0472">Membrane</keyword>
<feature type="transmembrane region" description="Helical" evidence="7">
    <location>
        <begin position="20"/>
        <end position="41"/>
    </location>
</feature>
<name>A0ABR7HML7_9FIRM</name>
<evidence type="ECO:0000256" key="4">
    <source>
        <dbReference type="ARBA" id="ARBA00022692"/>
    </source>
</evidence>
<feature type="transmembrane region" description="Helical" evidence="7">
    <location>
        <begin position="173"/>
        <end position="192"/>
    </location>
</feature>
<comment type="caution">
    <text evidence="10">The sequence shown here is derived from an EMBL/GenBank/DDBJ whole genome shotgun (WGS) entry which is preliminary data.</text>
</comment>
<reference evidence="10 11" key="1">
    <citation type="submission" date="2020-08" db="EMBL/GenBank/DDBJ databases">
        <title>Genome public.</title>
        <authorList>
            <person name="Liu C."/>
            <person name="Sun Q."/>
        </authorList>
    </citation>
    <scope>NUCLEOTIDE SEQUENCE [LARGE SCALE GENOMIC DNA]</scope>
    <source>
        <strain evidence="10 11">NSJ-71</strain>
    </source>
</reference>
<dbReference type="InterPro" id="IPR050291">
    <property type="entry name" value="CDF_Transporter"/>
</dbReference>
<feature type="transmembrane region" description="Helical" evidence="7">
    <location>
        <begin position="97"/>
        <end position="119"/>
    </location>
</feature>
<evidence type="ECO:0000256" key="2">
    <source>
        <dbReference type="ARBA" id="ARBA00008114"/>
    </source>
</evidence>
<keyword evidence="11" id="KW-1185">Reference proteome</keyword>
<dbReference type="InterPro" id="IPR058533">
    <property type="entry name" value="Cation_efflux_TM"/>
</dbReference>
<dbReference type="Proteomes" id="UP000636755">
    <property type="component" value="Unassembled WGS sequence"/>
</dbReference>
<evidence type="ECO:0000256" key="1">
    <source>
        <dbReference type="ARBA" id="ARBA00004141"/>
    </source>
</evidence>
<dbReference type="SUPFAM" id="SSF160240">
    <property type="entry name" value="Cation efflux protein cytoplasmic domain-like"/>
    <property type="match status" value="1"/>
</dbReference>
<keyword evidence="5 7" id="KW-1133">Transmembrane helix</keyword>
<feature type="domain" description="Cation efflux protein cytoplasmic" evidence="9">
    <location>
        <begin position="228"/>
        <end position="304"/>
    </location>
</feature>
<dbReference type="SUPFAM" id="SSF161111">
    <property type="entry name" value="Cation efflux protein transmembrane domain-like"/>
    <property type="match status" value="1"/>
</dbReference>